<comment type="function">
    <text evidence="1">Membrane-anchoring subunit of succinate dehydrogenase (SDH).</text>
</comment>
<dbReference type="RefSeq" id="WP_042822583.1">
    <property type="nucleotide sequence ID" value="NZ_CP053649.1"/>
</dbReference>
<dbReference type="PIRSF" id="PIRSF000178">
    <property type="entry name" value="SDH_cyt_b560"/>
    <property type="match status" value="1"/>
</dbReference>
<keyword evidence="9 12" id="KW-0408">Iron</keyword>
<evidence type="ECO:0000256" key="7">
    <source>
        <dbReference type="ARBA" id="ARBA00022723"/>
    </source>
</evidence>
<keyword evidence="8" id="KW-1133">Transmembrane helix</keyword>
<reference evidence="13 14" key="1">
    <citation type="submission" date="2014-09" db="EMBL/GenBank/DDBJ databases">
        <title>A draft genome sequence for Xanthomonas axonopodis pv. vasculorum NCPPB 900.</title>
        <authorList>
            <person name="Harrison J."/>
            <person name="Studholme D.J."/>
        </authorList>
    </citation>
    <scope>NUCLEOTIDE SEQUENCE [LARGE SCALE GENOMIC DNA]</scope>
    <source>
        <strain evidence="13 14">NCPPB 900</strain>
    </source>
</reference>
<comment type="subcellular location">
    <subcellularLocation>
        <location evidence="2">Membrane</location>
    </subcellularLocation>
</comment>
<dbReference type="GO" id="GO:0016020">
    <property type="term" value="C:membrane"/>
    <property type="evidence" value="ECO:0007669"/>
    <property type="project" value="UniProtKB-SubCell"/>
</dbReference>
<evidence type="ECO:0000256" key="5">
    <source>
        <dbReference type="ARBA" id="ARBA00022617"/>
    </source>
</evidence>
<dbReference type="EMBL" id="JPHD02000069">
    <property type="protein sequence ID" value="KGE52259.1"/>
    <property type="molecule type" value="Genomic_DNA"/>
</dbReference>
<dbReference type="AlphaFoldDB" id="A0A098PYM6"/>
<evidence type="ECO:0000256" key="3">
    <source>
        <dbReference type="ARBA" id="ARBA00007244"/>
    </source>
</evidence>
<dbReference type="Gene3D" id="1.20.1300.10">
    <property type="entry name" value="Fumarate reductase/succinate dehydrogenase, transmembrane subunit"/>
    <property type="match status" value="1"/>
</dbReference>
<evidence type="ECO:0000256" key="10">
    <source>
        <dbReference type="ARBA" id="ARBA00023136"/>
    </source>
</evidence>
<evidence type="ECO:0000256" key="9">
    <source>
        <dbReference type="ARBA" id="ARBA00023004"/>
    </source>
</evidence>
<keyword evidence="7 12" id="KW-0479">Metal-binding</keyword>
<comment type="caution">
    <text evidence="13">The sequence shown here is derived from an EMBL/GenBank/DDBJ whole genome shotgun (WGS) entry which is preliminary data.</text>
</comment>
<organism evidence="13 14">
    <name type="scientific">Xanthomonas axonopodis pv. vasculorum</name>
    <dbReference type="NCBI Taxonomy" id="325777"/>
    <lineage>
        <taxon>Bacteria</taxon>
        <taxon>Pseudomonadati</taxon>
        <taxon>Pseudomonadota</taxon>
        <taxon>Gammaproteobacteria</taxon>
        <taxon>Lysobacterales</taxon>
        <taxon>Lysobacteraceae</taxon>
        <taxon>Xanthomonas</taxon>
    </lineage>
</organism>
<dbReference type="Proteomes" id="UP000028012">
    <property type="component" value="Unassembled WGS sequence"/>
</dbReference>
<evidence type="ECO:0000256" key="11">
    <source>
        <dbReference type="ARBA" id="ARBA00025912"/>
    </source>
</evidence>
<keyword evidence="5 12" id="KW-0349">Heme</keyword>
<dbReference type="PANTHER" id="PTHR10978">
    <property type="entry name" value="SUCCINATE DEHYDROGENASE CYTOCHROME B560 SUBUNIT"/>
    <property type="match status" value="1"/>
</dbReference>
<dbReference type="GO" id="GO:0006099">
    <property type="term" value="P:tricarboxylic acid cycle"/>
    <property type="evidence" value="ECO:0007669"/>
    <property type="project" value="InterPro"/>
</dbReference>
<dbReference type="HOGENOM" id="CLU_094691_3_1_6"/>
<evidence type="ECO:0000256" key="12">
    <source>
        <dbReference type="PIRSR" id="PIRSR000178-1"/>
    </source>
</evidence>
<keyword evidence="6" id="KW-0812">Transmembrane</keyword>
<dbReference type="InterPro" id="IPR000701">
    <property type="entry name" value="SuccDH_FuR_B_TM-su"/>
</dbReference>
<evidence type="ECO:0000256" key="8">
    <source>
        <dbReference type="ARBA" id="ARBA00022989"/>
    </source>
</evidence>
<dbReference type="STRING" id="325777.GW15_0209990"/>
<sequence>MATRERPLSPHLQVYRWQIQMVTSILNRATGIVLSVGALGIAAALLTLMLGPDHWNCFRDQAATWYGQLFLFGWTWSFAFHLFGGLRHILQDFGHGYAVRAFVSLGWLSVVLSLMLTAAIWGYVLLSGGAA</sequence>
<dbReference type="Pfam" id="PF01127">
    <property type="entry name" value="Sdh_cyt"/>
    <property type="match status" value="1"/>
</dbReference>
<comment type="cofactor">
    <cofactor evidence="12">
        <name>heme</name>
        <dbReference type="ChEBI" id="CHEBI:30413"/>
    </cofactor>
    <text evidence="12">The heme is bound between the two transmembrane subunits.</text>
</comment>
<dbReference type="SUPFAM" id="SSF81343">
    <property type="entry name" value="Fumarate reductase respiratory complex transmembrane subunits"/>
    <property type="match status" value="1"/>
</dbReference>
<dbReference type="GO" id="GO:0046872">
    <property type="term" value="F:metal ion binding"/>
    <property type="evidence" value="ECO:0007669"/>
    <property type="project" value="UniProtKB-KW"/>
</dbReference>
<evidence type="ECO:0000313" key="14">
    <source>
        <dbReference type="Proteomes" id="UP000028012"/>
    </source>
</evidence>
<protein>
    <recommendedName>
        <fullName evidence="4">Succinate dehydrogenase cytochrome b556 subunit</fullName>
    </recommendedName>
</protein>
<dbReference type="NCBIfam" id="TIGR02970">
    <property type="entry name" value="succ_dehyd_cytB"/>
    <property type="match status" value="1"/>
</dbReference>
<evidence type="ECO:0000313" key="13">
    <source>
        <dbReference type="EMBL" id="KGE52259.1"/>
    </source>
</evidence>
<dbReference type="InterPro" id="IPR014314">
    <property type="entry name" value="Succ_DH_cytb556"/>
</dbReference>
<evidence type="ECO:0000256" key="1">
    <source>
        <dbReference type="ARBA" id="ARBA00004050"/>
    </source>
</evidence>
<dbReference type="GeneID" id="58003154"/>
<comment type="subunit">
    <text evidence="11">Part of an enzyme complex containing four subunits: a flavoprotein, an iron-sulfur protein, plus two membrane-anchoring proteins, SdhC and SdhD. The complex can form homotrimers.</text>
</comment>
<evidence type="ECO:0000256" key="2">
    <source>
        <dbReference type="ARBA" id="ARBA00004370"/>
    </source>
</evidence>
<accession>A0A098PYM6</accession>
<dbReference type="PANTHER" id="PTHR10978:SF5">
    <property type="entry name" value="SUCCINATE DEHYDROGENASE CYTOCHROME B560 SUBUNIT, MITOCHONDRIAL"/>
    <property type="match status" value="1"/>
</dbReference>
<feature type="binding site" description="axial binding residue" evidence="12">
    <location>
        <position position="81"/>
    </location>
    <ligand>
        <name>heme</name>
        <dbReference type="ChEBI" id="CHEBI:30413"/>
        <note>ligand shared with second transmembrane subunit</note>
    </ligand>
    <ligandPart>
        <name>Fe</name>
        <dbReference type="ChEBI" id="CHEBI:18248"/>
    </ligandPart>
</feature>
<dbReference type="CDD" id="cd03499">
    <property type="entry name" value="SQR_TypeC_SdhC"/>
    <property type="match status" value="1"/>
</dbReference>
<evidence type="ECO:0000256" key="6">
    <source>
        <dbReference type="ARBA" id="ARBA00022692"/>
    </source>
</evidence>
<evidence type="ECO:0000256" key="4">
    <source>
        <dbReference type="ARBA" id="ARBA00020076"/>
    </source>
</evidence>
<dbReference type="eggNOG" id="COG2009">
    <property type="taxonomic scope" value="Bacteria"/>
</dbReference>
<dbReference type="InterPro" id="IPR034804">
    <property type="entry name" value="SQR/QFR_C/D"/>
</dbReference>
<gene>
    <name evidence="13" type="ORF">GW15_0209990</name>
</gene>
<dbReference type="GO" id="GO:0009055">
    <property type="term" value="F:electron transfer activity"/>
    <property type="evidence" value="ECO:0007669"/>
    <property type="project" value="InterPro"/>
</dbReference>
<name>A0A098PYM6_9XANT</name>
<proteinExistence type="inferred from homology"/>
<comment type="similarity">
    <text evidence="3">Belongs to the cytochrome b560 family.</text>
</comment>
<keyword evidence="10" id="KW-0472">Membrane</keyword>